<dbReference type="PANTHER" id="PTHR13520:SF0">
    <property type="entry name" value="RAD50-INTERACTING PROTEIN 1"/>
    <property type="match status" value="1"/>
</dbReference>
<gene>
    <name evidence="3" type="ORF">PARMNEM_LOCUS15453</name>
</gene>
<feature type="coiled-coil region" evidence="1">
    <location>
        <begin position="67"/>
        <end position="94"/>
    </location>
</feature>
<keyword evidence="4" id="KW-1185">Reference proteome</keyword>
<evidence type="ECO:0000313" key="4">
    <source>
        <dbReference type="Proteomes" id="UP001314205"/>
    </source>
</evidence>
<evidence type="ECO:0000313" key="3">
    <source>
        <dbReference type="EMBL" id="CAK1596058.1"/>
    </source>
</evidence>
<dbReference type="EMBL" id="CAVLGL010000093">
    <property type="protein sequence ID" value="CAK1596058.1"/>
    <property type="molecule type" value="Genomic_DNA"/>
</dbReference>
<organism evidence="3 4">
    <name type="scientific">Parnassius mnemosyne</name>
    <name type="common">clouded apollo</name>
    <dbReference type="NCBI Taxonomy" id="213953"/>
    <lineage>
        <taxon>Eukaryota</taxon>
        <taxon>Metazoa</taxon>
        <taxon>Ecdysozoa</taxon>
        <taxon>Arthropoda</taxon>
        <taxon>Hexapoda</taxon>
        <taxon>Insecta</taxon>
        <taxon>Pterygota</taxon>
        <taxon>Neoptera</taxon>
        <taxon>Endopterygota</taxon>
        <taxon>Lepidoptera</taxon>
        <taxon>Glossata</taxon>
        <taxon>Ditrysia</taxon>
        <taxon>Papilionoidea</taxon>
        <taxon>Papilionidae</taxon>
        <taxon>Parnassiinae</taxon>
        <taxon>Parnassini</taxon>
        <taxon>Parnassius</taxon>
        <taxon>Driopa</taxon>
    </lineage>
</organism>
<sequence>MKSKLTDEDKIDIINNLNIKIGSDINNLADAIDVEGELIRKKKHLQSSLNVANDEVPTKLSSTLKKAEHNSKQIQNLKIKSEQLKLKVEDFLNRTKPLRTELDKRFSAISRLEGVLLYLKSFEKIDELSSQMKQCTDDEQLVQLYGELKVMCSQYSKGHQAAYVKEYTHYWHNILKDGLTKHYEDVLKLLKWPFTSSENSLPPKDLLTKFTNMTRYLFLIQEPEDLTSSAISDEFNLEPNPCLPVRILLRPLKKRFAFHFTGARQTARIDRPEWFLTQTLTWIRDHQTFVKNHVQPVADKLEMKSVNAVEEFNAGLIALAAERLHTVLGLYITQGAKGEIVDIDGAFAHAIDETLGFHRELSAITDIEMNSVLAVLTKAETFVRWLSVEKKYALSKMDEALGNEQWSEPVAAGVSVAVGSVLWVPRSADWFIALLKTIEDRYAMLPQPGHRLQFLELQLELIEEWRIRLTQLMSAAMDSLQPDSFLTASSPHPLTAVINAAHYTRMVLLQWAHSLHYLQLHFYRRQFEYFTQQQHRDDETETTTSSDSDEDDDYDSEEDEAKKRSRIESEINEAMSLNELEFKAKMMALSEMSRRTSLMHEQSQYDIAAPIANLAVAEPLACELGQEEEAGVFAEAPALLAHLRDAGLSSLADHILLEFKATIRDYKKQKWHAMLTVEERALSVSGALCGPLAALCARLAAAAARLAPALAARLRASLATHLDLFLLQEMVLETWFNTGGTLQFTHDVKRNLVPAFAPPNKAASQICQLPRLLEACKLLNMDYDDARRLRSILAKQPAVGTESLTNHGITHIQFNEALQILSQRTDLSDASTPSSVMELF</sequence>
<feature type="region of interest" description="Disordered" evidence="2">
    <location>
        <begin position="533"/>
        <end position="570"/>
    </location>
</feature>
<dbReference type="GO" id="GO:0006890">
    <property type="term" value="P:retrograde vesicle-mediated transport, Golgi to endoplasmic reticulum"/>
    <property type="evidence" value="ECO:0007669"/>
    <property type="project" value="InterPro"/>
</dbReference>
<dbReference type="PROSITE" id="PS51386">
    <property type="entry name" value="RINT1_TIP20"/>
    <property type="match status" value="1"/>
</dbReference>
<dbReference type="GO" id="GO:0006888">
    <property type="term" value="P:endoplasmic reticulum to Golgi vesicle-mediated transport"/>
    <property type="evidence" value="ECO:0007669"/>
    <property type="project" value="InterPro"/>
</dbReference>
<proteinExistence type="predicted"/>
<keyword evidence="1" id="KW-0175">Coiled coil</keyword>
<dbReference type="Proteomes" id="UP001314205">
    <property type="component" value="Unassembled WGS sequence"/>
</dbReference>
<dbReference type="GO" id="GO:0060628">
    <property type="term" value="P:regulation of ER to Golgi vesicle-mediated transport"/>
    <property type="evidence" value="ECO:0007669"/>
    <property type="project" value="TreeGrafter"/>
</dbReference>
<dbReference type="AlphaFoldDB" id="A0AAV1LM09"/>
<feature type="compositionally biased region" description="Basic and acidic residues" evidence="2">
    <location>
        <begin position="560"/>
        <end position="569"/>
    </location>
</feature>
<protein>
    <recommendedName>
        <fullName evidence="5">RAD50-interacting protein 1</fullName>
    </recommendedName>
</protein>
<evidence type="ECO:0000256" key="1">
    <source>
        <dbReference type="SAM" id="Coils"/>
    </source>
</evidence>
<comment type="caution">
    <text evidence="3">The sequence shown here is derived from an EMBL/GenBank/DDBJ whole genome shotgun (WGS) entry which is preliminary data.</text>
</comment>
<evidence type="ECO:0008006" key="5">
    <source>
        <dbReference type="Google" id="ProtNLM"/>
    </source>
</evidence>
<accession>A0AAV1LM09</accession>
<reference evidence="3 4" key="1">
    <citation type="submission" date="2023-11" db="EMBL/GenBank/DDBJ databases">
        <authorList>
            <person name="Hedman E."/>
            <person name="Englund M."/>
            <person name="Stromberg M."/>
            <person name="Nyberg Akerstrom W."/>
            <person name="Nylinder S."/>
            <person name="Jareborg N."/>
            <person name="Kallberg Y."/>
            <person name="Kronander E."/>
        </authorList>
    </citation>
    <scope>NUCLEOTIDE SEQUENCE [LARGE SCALE GENOMIC DNA]</scope>
</reference>
<evidence type="ECO:0000256" key="2">
    <source>
        <dbReference type="SAM" id="MobiDB-lite"/>
    </source>
</evidence>
<name>A0AAV1LM09_9NEOP</name>
<dbReference type="InterPro" id="IPR007528">
    <property type="entry name" value="RINT1_Tip20"/>
</dbReference>
<dbReference type="PANTHER" id="PTHR13520">
    <property type="entry name" value="RAD50-INTERACTING PROTEIN 1 RINT-1"/>
    <property type="match status" value="1"/>
</dbReference>
<feature type="compositionally biased region" description="Acidic residues" evidence="2">
    <location>
        <begin position="547"/>
        <end position="559"/>
    </location>
</feature>
<dbReference type="GO" id="GO:0070939">
    <property type="term" value="C:Dsl1/NZR complex"/>
    <property type="evidence" value="ECO:0007669"/>
    <property type="project" value="InterPro"/>
</dbReference>
<dbReference type="Pfam" id="PF04437">
    <property type="entry name" value="RINT1_TIP1"/>
    <property type="match status" value="1"/>
</dbReference>